<dbReference type="EMBL" id="BMMM01000005">
    <property type="protein sequence ID" value="GGN65116.1"/>
    <property type="molecule type" value="Genomic_DNA"/>
</dbReference>
<keyword evidence="2" id="KW-1185">Reference proteome</keyword>
<name>A0A918D517_9ACTN</name>
<dbReference type="AlphaFoldDB" id="A0A918D517"/>
<comment type="caution">
    <text evidence="1">The sequence shown here is derived from an EMBL/GenBank/DDBJ whole genome shotgun (WGS) entry which is preliminary data.</text>
</comment>
<dbReference type="RefSeq" id="WP_229703092.1">
    <property type="nucleotide sequence ID" value="NZ_BMMM01000005.1"/>
</dbReference>
<evidence type="ECO:0000313" key="2">
    <source>
        <dbReference type="Proteomes" id="UP000600365"/>
    </source>
</evidence>
<accession>A0A918D517</accession>
<reference evidence="1 2" key="1">
    <citation type="journal article" date="2014" name="Int. J. Syst. Evol. Microbiol.">
        <title>Complete genome sequence of Corynebacterium casei LMG S-19264T (=DSM 44701T), isolated from a smear-ripened cheese.</title>
        <authorList>
            <consortium name="US DOE Joint Genome Institute (JGI-PGF)"/>
            <person name="Walter F."/>
            <person name="Albersmeier A."/>
            <person name="Kalinowski J."/>
            <person name="Ruckert C."/>
        </authorList>
    </citation>
    <scope>NUCLEOTIDE SEQUENCE [LARGE SCALE GENOMIC DNA]</scope>
    <source>
        <strain evidence="1 2">CGMCC 4.7111</strain>
    </source>
</reference>
<protein>
    <submittedName>
        <fullName evidence="1">Uncharacterized protein</fullName>
    </submittedName>
</protein>
<organism evidence="1 2">
    <name type="scientific">Streptomyces albiflavescens</name>
    <dbReference type="NCBI Taxonomy" id="1623582"/>
    <lineage>
        <taxon>Bacteria</taxon>
        <taxon>Bacillati</taxon>
        <taxon>Actinomycetota</taxon>
        <taxon>Actinomycetes</taxon>
        <taxon>Kitasatosporales</taxon>
        <taxon>Streptomycetaceae</taxon>
        <taxon>Streptomyces</taxon>
    </lineage>
</organism>
<proteinExistence type="predicted"/>
<evidence type="ECO:0000313" key="1">
    <source>
        <dbReference type="EMBL" id="GGN65116.1"/>
    </source>
</evidence>
<sequence length="67" mass="6549">MPTVTFSVAGENAKFLIATAFPATGAAGAPVAEGLMGMLMLGIGEAPGVEPAVFPGPVAPGIPAVRR</sequence>
<gene>
    <name evidence="1" type="ORF">GCM10011579_035280</name>
</gene>
<dbReference type="Proteomes" id="UP000600365">
    <property type="component" value="Unassembled WGS sequence"/>
</dbReference>